<evidence type="ECO:0000313" key="3">
    <source>
        <dbReference type="EMBL" id="KAH0546535.1"/>
    </source>
</evidence>
<dbReference type="AlphaFoldDB" id="A0AAV7I5A7"/>
<accession>A0AAV7I5A7</accession>
<protein>
    <recommendedName>
        <fullName evidence="2">BEN domain-containing protein</fullName>
    </recommendedName>
</protein>
<dbReference type="Gene3D" id="1.10.10.2590">
    <property type="entry name" value="BEN domain"/>
    <property type="match status" value="1"/>
</dbReference>
<feature type="region of interest" description="Disordered" evidence="1">
    <location>
        <begin position="100"/>
        <end position="153"/>
    </location>
</feature>
<keyword evidence="5" id="KW-1185">Reference proteome</keyword>
<feature type="domain" description="BEN" evidence="2">
    <location>
        <begin position="240"/>
        <end position="338"/>
    </location>
</feature>
<proteinExistence type="predicted"/>
<dbReference type="InterPro" id="IPR018379">
    <property type="entry name" value="BEN_domain"/>
</dbReference>
<evidence type="ECO:0000313" key="4">
    <source>
        <dbReference type="EMBL" id="KAH0548361.1"/>
    </source>
</evidence>
<comment type="caution">
    <text evidence="3">The sequence shown here is derived from an EMBL/GenBank/DDBJ whole genome shotgun (WGS) entry which is preliminary data.</text>
</comment>
<dbReference type="EMBL" id="JAHXZJ010001878">
    <property type="protein sequence ID" value="KAH0548361.1"/>
    <property type="molecule type" value="Genomic_DNA"/>
</dbReference>
<organism evidence="3 5">
    <name type="scientific">Cotesia glomerata</name>
    <name type="common">Lepidopteran parasitic wasp</name>
    <name type="synonym">Apanteles glomeratus</name>
    <dbReference type="NCBI Taxonomy" id="32391"/>
    <lineage>
        <taxon>Eukaryota</taxon>
        <taxon>Metazoa</taxon>
        <taxon>Ecdysozoa</taxon>
        <taxon>Arthropoda</taxon>
        <taxon>Hexapoda</taxon>
        <taxon>Insecta</taxon>
        <taxon>Pterygota</taxon>
        <taxon>Neoptera</taxon>
        <taxon>Endopterygota</taxon>
        <taxon>Hymenoptera</taxon>
        <taxon>Apocrita</taxon>
        <taxon>Ichneumonoidea</taxon>
        <taxon>Braconidae</taxon>
        <taxon>Microgastrinae</taxon>
        <taxon>Cotesia</taxon>
    </lineage>
</organism>
<dbReference type="EMBL" id="JAHXZJ010002237">
    <property type="protein sequence ID" value="KAH0546535.1"/>
    <property type="molecule type" value="Genomic_DNA"/>
</dbReference>
<dbReference type="PROSITE" id="PS51457">
    <property type="entry name" value="BEN"/>
    <property type="match status" value="1"/>
</dbReference>
<dbReference type="Proteomes" id="UP000826195">
    <property type="component" value="Unassembled WGS sequence"/>
</dbReference>
<feature type="compositionally biased region" description="Basic and acidic residues" evidence="1">
    <location>
        <begin position="101"/>
        <end position="112"/>
    </location>
</feature>
<dbReference type="GO" id="GO:0003677">
    <property type="term" value="F:DNA binding"/>
    <property type="evidence" value="ECO:0007669"/>
    <property type="project" value="InterPro"/>
</dbReference>
<gene>
    <name evidence="4" type="ORF">KQX54_000971</name>
    <name evidence="3" type="ORF">KQX54_011181</name>
</gene>
<reference evidence="3 5" key="1">
    <citation type="journal article" date="2021" name="J. Hered.">
        <title>A chromosome-level genome assembly of the parasitoid wasp, Cotesia glomerata (Hymenoptera: Braconidae).</title>
        <authorList>
            <person name="Pinto B.J."/>
            <person name="Weis J.J."/>
            <person name="Gamble T."/>
            <person name="Ode P.J."/>
            <person name="Paul R."/>
            <person name="Zaspel J.M."/>
        </authorList>
    </citation>
    <scope>NUCLEOTIDE SEQUENCE [LARGE SCALE GENOMIC DNA]</scope>
    <source>
        <strain evidence="3">CgM1</strain>
    </source>
</reference>
<evidence type="ECO:0000256" key="1">
    <source>
        <dbReference type="SAM" id="MobiDB-lite"/>
    </source>
</evidence>
<feature type="compositionally biased region" description="Basic residues" evidence="1">
    <location>
        <begin position="130"/>
        <end position="145"/>
    </location>
</feature>
<evidence type="ECO:0000259" key="2">
    <source>
        <dbReference type="PROSITE" id="PS51457"/>
    </source>
</evidence>
<dbReference type="Pfam" id="PF10523">
    <property type="entry name" value="BEN"/>
    <property type="match status" value="1"/>
</dbReference>
<sequence>MNAVELKKIFALVQWVGGKFDKTYTPGIPIEWIRDFDVKNFSPLEDEETYLIEWRHNKPIRPKNGWKIFDARVLKISHNIKALNNEATLLEGTITPLKSKKNQETSSKKRNFENGSDDTEVGASTSNHSSSKKLKQGSKAAKKNKKAADERNIPCQVIEDSYVSSGDDEIPEVIQQNDPNDVPVNHQNDRNNEMIMNKLSELCAEVKDIKQTQAVLIQAQNNRPNHHGDENEPVEIGHQGSNVFIPRKQWETADSRDTFQGMGRSLVAALFPDEILLASNLRGGASKINKDAPVRPALDQNVIKAIEEAVMNKFPRNYKRALFGMAINNMLEEKRRKNRAVAEPDEVEEEVQ</sequence>
<name>A0AAV7I5A7_COTGL</name>
<evidence type="ECO:0000313" key="5">
    <source>
        <dbReference type="Proteomes" id="UP000826195"/>
    </source>
</evidence>
<dbReference type="SMART" id="SM01025">
    <property type="entry name" value="BEN"/>
    <property type="match status" value="1"/>
</dbReference>